<dbReference type="GeneID" id="113146550"/>
<dbReference type="OrthoDB" id="2187549at2759"/>
<accession>A0A6P6RQI6</accession>
<reference evidence="3" key="1">
    <citation type="submission" date="2025-08" db="UniProtKB">
        <authorList>
            <consortium name="RefSeq"/>
        </authorList>
    </citation>
    <scope>IDENTIFICATION</scope>
</reference>
<sequence length="125" mass="13918">MRLLTHNLLMCNRRQCSGGYPLLIKLGEAPSATKHEETELQTPLLLSLLKKLDWQALVQTASELGMDLPSTFSESDKADENFLRALQAAVLDLHILEGALICPTCKREYPVSKGIPNMLLQDDEV</sequence>
<comment type="similarity">
    <text evidence="1">Belongs to the TRM112 family.</text>
</comment>
<dbReference type="Proteomes" id="UP000515125">
    <property type="component" value="Unplaced"/>
</dbReference>
<dbReference type="RefSeq" id="XP_026190038.1">
    <property type="nucleotide sequence ID" value="XM_026334253.1"/>
</dbReference>
<dbReference type="GO" id="GO:0070476">
    <property type="term" value="P:rRNA (guanine-N7)-methylation"/>
    <property type="evidence" value="ECO:0007669"/>
    <property type="project" value="TreeGrafter"/>
</dbReference>
<dbReference type="PANTHER" id="PTHR12773">
    <property type="entry name" value="UPF0315 PROTEIN-RELATED"/>
    <property type="match status" value="1"/>
</dbReference>
<gene>
    <name evidence="3" type="primary">LOC113146550</name>
</gene>
<evidence type="ECO:0000313" key="3">
    <source>
        <dbReference type="RefSeq" id="XP_026190038.1"/>
    </source>
</evidence>
<dbReference type="Gene3D" id="2.20.25.10">
    <property type="match status" value="1"/>
</dbReference>
<dbReference type="InterPro" id="IPR005651">
    <property type="entry name" value="Trm112-like"/>
</dbReference>
<dbReference type="SUPFAM" id="SSF158997">
    <property type="entry name" value="Trm112p-like"/>
    <property type="match status" value="1"/>
</dbReference>
<evidence type="ECO:0000256" key="1">
    <source>
        <dbReference type="ARBA" id="ARBA00007980"/>
    </source>
</evidence>
<dbReference type="GO" id="GO:0046982">
    <property type="term" value="F:protein heterodimerization activity"/>
    <property type="evidence" value="ECO:0007669"/>
    <property type="project" value="InterPro"/>
</dbReference>
<organism evidence="2 3">
    <name type="scientific">Cyclospora cayetanensis</name>
    <dbReference type="NCBI Taxonomy" id="88456"/>
    <lineage>
        <taxon>Eukaryota</taxon>
        <taxon>Sar</taxon>
        <taxon>Alveolata</taxon>
        <taxon>Apicomplexa</taxon>
        <taxon>Conoidasida</taxon>
        <taxon>Coccidia</taxon>
        <taxon>Eucoccidiorida</taxon>
        <taxon>Eimeriorina</taxon>
        <taxon>Eimeriidae</taxon>
        <taxon>Cyclospora</taxon>
    </lineage>
</organism>
<dbReference type="AlphaFoldDB" id="A0A6P6RQI6"/>
<protein>
    <submittedName>
        <fullName evidence="3">Multifunctional methyltransferase subunit TRM112 homolog A-like</fullName>
    </submittedName>
</protein>
<keyword evidence="2" id="KW-1185">Reference proteome</keyword>
<dbReference type="PANTHER" id="PTHR12773:SF0">
    <property type="entry name" value="MULTIFUNCTIONAL METHYLTRANSFERASE SUBUNIT TRM112-LIKE PROTEIN"/>
    <property type="match status" value="1"/>
</dbReference>
<dbReference type="Pfam" id="PF03966">
    <property type="entry name" value="Trm112p"/>
    <property type="match status" value="1"/>
</dbReference>
<name>A0A6P6RQI6_9EIME</name>
<dbReference type="GO" id="GO:0030488">
    <property type="term" value="P:tRNA methylation"/>
    <property type="evidence" value="ECO:0007669"/>
    <property type="project" value="TreeGrafter"/>
</dbReference>
<evidence type="ECO:0000313" key="2">
    <source>
        <dbReference type="Proteomes" id="UP000515125"/>
    </source>
</evidence>
<dbReference type="InterPro" id="IPR039127">
    <property type="entry name" value="Trm112"/>
</dbReference>
<proteinExistence type="inferred from homology"/>